<dbReference type="CDD" id="cd06257">
    <property type="entry name" value="DnaJ"/>
    <property type="match status" value="1"/>
</dbReference>
<dbReference type="InterPro" id="IPR001623">
    <property type="entry name" value="DnaJ_domain"/>
</dbReference>
<dbReference type="SMART" id="SM00271">
    <property type="entry name" value="DnaJ"/>
    <property type="match status" value="1"/>
</dbReference>
<dbReference type="PROSITE" id="PS50076">
    <property type="entry name" value="DNAJ_2"/>
    <property type="match status" value="1"/>
</dbReference>
<dbReference type="Proteomes" id="UP000232145">
    <property type="component" value="Unassembled WGS sequence"/>
</dbReference>
<evidence type="ECO:0000313" key="4">
    <source>
        <dbReference type="Proteomes" id="UP000232145"/>
    </source>
</evidence>
<feature type="transmembrane region" description="Helical" evidence="1">
    <location>
        <begin position="169"/>
        <end position="188"/>
    </location>
</feature>
<feature type="domain" description="J" evidence="2">
    <location>
        <begin position="8"/>
        <end position="73"/>
    </location>
</feature>
<dbReference type="InterPro" id="IPR036869">
    <property type="entry name" value="J_dom_sf"/>
</dbReference>
<sequence>MASTKRETFYEILGVTKESTEETIEAIYRKELEFWERLQGPGSPEARDKILELTKAYITLSDPKKRKEYNAELDFEFVLLDGKAKDPEMEEAYDQYRLNHNKSYQEILGEFTRFREEMGDTLWILKKTTIYMVLNLLVYSGFVLFHSLLMESPENEKSWLDTASGWSTGIFLGFSAIGYLFFRFRFLNKELAKRKESRN</sequence>
<evidence type="ECO:0000256" key="1">
    <source>
        <dbReference type="SAM" id="Phobius"/>
    </source>
</evidence>
<evidence type="ECO:0000259" key="2">
    <source>
        <dbReference type="PROSITE" id="PS50076"/>
    </source>
</evidence>
<accession>A0A2N0AP61</accession>
<feature type="transmembrane region" description="Helical" evidence="1">
    <location>
        <begin position="130"/>
        <end position="149"/>
    </location>
</feature>
<keyword evidence="1" id="KW-1133">Transmembrane helix</keyword>
<organism evidence="3 4">
    <name type="scientific">Leptospira harrisiae</name>
    <dbReference type="NCBI Taxonomy" id="2023189"/>
    <lineage>
        <taxon>Bacteria</taxon>
        <taxon>Pseudomonadati</taxon>
        <taxon>Spirochaetota</taxon>
        <taxon>Spirochaetia</taxon>
        <taxon>Leptospirales</taxon>
        <taxon>Leptospiraceae</taxon>
        <taxon>Leptospira</taxon>
    </lineage>
</organism>
<dbReference type="OrthoDB" id="326457at2"/>
<dbReference type="Gene3D" id="1.10.287.110">
    <property type="entry name" value="DnaJ domain"/>
    <property type="match status" value="1"/>
</dbReference>
<proteinExistence type="predicted"/>
<reference evidence="3 4" key="1">
    <citation type="submission" date="2017-07" db="EMBL/GenBank/DDBJ databases">
        <title>Leptospira spp. isolated from tropical soils.</title>
        <authorList>
            <person name="Thibeaux R."/>
            <person name="Iraola G."/>
            <person name="Ferres I."/>
            <person name="Bierque E."/>
            <person name="Girault D."/>
            <person name="Soupe-Gilbert M.-E."/>
            <person name="Picardeau M."/>
            <person name="Goarant C."/>
        </authorList>
    </citation>
    <scope>NUCLEOTIDE SEQUENCE [LARGE SCALE GENOMIC DNA]</scope>
    <source>
        <strain evidence="3 4">FH2-B-A1</strain>
    </source>
</reference>
<protein>
    <submittedName>
        <fullName evidence="3">Molecular chaperone DnaJ</fullName>
    </submittedName>
</protein>
<dbReference type="AlphaFoldDB" id="A0A2N0AP61"/>
<name>A0A2N0AP61_9LEPT</name>
<dbReference type="RefSeq" id="WP_100743004.1">
    <property type="nucleotide sequence ID" value="NZ_NPDW01000001.1"/>
</dbReference>
<dbReference type="PRINTS" id="PR00625">
    <property type="entry name" value="JDOMAIN"/>
</dbReference>
<dbReference type="SUPFAM" id="SSF46565">
    <property type="entry name" value="Chaperone J-domain"/>
    <property type="match status" value="1"/>
</dbReference>
<dbReference type="Pfam" id="PF00226">
    <property type="entry name" value="DnaJ"/>
    <property type="match status" value="1"/>
</dbReference>
<keyword evidence="4" id="KW-1185">Reference proteome</keyword>
<keyword evidence="1" id="KW-0472">Membrane</keyword>
<keyword evidence="1" id="KW-0812">Transmembrane</keyword>
<gene>
    <name evidence="3" type="ORF">CH364_08000</name>
</gene>
<dbReference type="EMBL" id="NPDX01000001">
    <property type="protein sequence ID" value="PJZ86104.1"/>
    <property type="molecule type" value="Genomic_DNA"/>
</dbReference>
<comment type="caution">
    <text evidence="3">The sequence shown here is derived from an EMBL/GenBank/DDBJ whole genome shotgun (WGS) entry which is preliminary data.</text>
</comment>
<evidence type="ECO:0000313" key="3">
    <source>
        <dbReference type="EMBL" id="PJZ86104.1"/>
    </source>
</evidence>